<sequence length="1047" mass="114357">MDSDVSLKRSEPTAALITPSASPPSRSFFPQPYRIPDQASPTKRPRLSSTPRQLQPHASTPSSSSASADTALDFHQAREASTMRLLDVWSSLADRYSRPLDQDDIIDLTTGKVIKDRGVIRGSQNFAVGCFANAIEDDEEENDDEDDEDDVDELDSFANSEGPVNLEVDVRVVPPVTEMDPADAEDLREFMEAETRRRAVCGSEPEDTEGSSVYEEEIYSESSRGGSVYIARTDTSPFDRDATSGVDEDDYTHENEETSLRHPVPEFVDSGSDDELGGWEVDEASMVYRMPKKEEEANDSDSDIEFVDPPPKPKSPYLSAPPPPSMSKNISKFANQTTPKPKKPFIPRQLQTPPQSQASSHPSATPSDDYFTHLPPESSSPPRTSSSPPRTSSSPPRTSSSPPRTSSPPQTSSPPSSLFASSPIKQPPERNTIKPHSERKRNNSSHASRAASSPPIPRLDLSQVSQRRRGRPSKSTPQDTLASASGQEASNSASASLPKLKKPSAQRSQRSRPSASGSNHKGAQIAPKQSQSQIEVVIEQPRFRTPSISSSKETPRQTRRKDAQDAVQKEPPMAGKGKEKEVPIQNWDSVDAFERVEESDDPITLSSSPVSVAKGSVQSHRCRQPQAPSASASTSRDHPKPSPPDAVGSAARKPKYGEVVSEAPPKPTKKRKRVASSAETNSVSLEVEPSQDVGGSSHTRGRIGSVGSVGSSTGGEAPQPEAPEIERKQKSKRKSTPPKLRSRPSEHHYSSGDTSQEEFEEQQRHFSRAPSHFNLPPPLPHDASFHPYSQPSFTPHHSHQQPPFYAPIPDPRAQFIISQAMHQLSALVSGGPWTPQVAPPHSSAPHTPSHYRHYRDPASSMYSTPTHHPHPYPYSYDPNISRATLPPDSPPVHSSPVTVASSSSGHIRPKSLVRRSQSRGRRVSFRIEEGVVEDTLDFDDSSGKRSSRSVNRGRNLETSGSRSEPQRRTMGKGKGKEKERQNIEVVPDSESESGSEPEMVAPRRGRPVTRAQTPGPSPVAASTREEQRQSAMPKRARSRSGTGRVKS</sequence>
<feature type="region of interest" description="Disordered" evidence="1">
    <location>
        <begin position="835"/>
        <end position="922"/>
    </location>
</feature>
<feature type="compositionally biased region" description="Low complexity" evidence="1">
    <location>
        <begin position="702"/>
        <end position="715"/>
    </location>
</feature>
<dbReference type="AlphaFoldDB" id="A0A369IXX0"/>
<feature type="compositionally biased region" description="Polar residues" evidence="1">
    <location>
        <begin position="473"/>
        <end position="495"/>
    </location>
</feature>
<feature type="compositionally biased region" description="Acidic residues" evidence="1">
    <location>
        <begin position="204"/>
        <end position="219"/>
    </location>
</feature>
<evidence type="ECO:0000256" key="1">
    <source>
        <dbReference type="SAM" id="MobiDB-lite"/>
    </source>
</evidence>
<dbReference type="InParanoid" id="A0A369IXX0"/>
<feature type="compositionally biased region" description="Basic and acidic residues" evidence="1">
    <location>
        <begin position="427"/>
        <end position="436"/>
    </location>
</feature>
<reference evidence="2" key="1">
    <citation type="submission" date="2018-04" db="EMBL/GenBank/DDBJ databases">
        <title>Whole genome sequencing of Hypsizygus marmoreus.</title>
        <authorList>
            <person name="Choi I.-G."/>
            <person name="Min B."/>
            <person name="Kim J.-G."/>
            <person name="Kim S."/>
            <person name="Oh Y.-L."/>
            <person name="Kong W.-S."/>
            <person name="Park H."/>
            <person name="Jeong J."/>
            <person name="Song E.-S."/>
        </authorList>
    </citation>
    <scope>NUCLEOTIDE SEQUENCE [LARGE SCALE GENOMIC DNA]</scope>
    <source>
        <strain evidence="2">51987-8</strain>
    </source>
</reference>
<feature type="compositionally biased region" description="Low complexity" evidence="1">
    <location>
        <begin position="505"/>
        <end position="516"/>
    </location>
</feature>
<dbReference type="STRING" id="39966.A0A369IXX0"/>
<feature type="compositionally biased region" description="Basic residues" evidence="1">
    <location>
        <begin position="729"/>
        <end position="742"/>
    </location>
</feature>
<feature type="compositionally biased region" description="Low complexity" evidence="1">
    <location>
        <begin position="351"/>
        <end position="367"/>
    </location>
</feature>
<dbReference type="InterPro" id="IPR018465">
    <property type="entry name" value="Scm3/HJURP"/>
</dbReference>
<feature type="compositionally biased region" description="Acidic residues" evidence="1">
    <location>
        <begin position="296"/>
        <end position="306"/>
    </location>
</feature>
<dbReference type="GO" id="GO:0005634">
    <property type="term" value="C:nucleus"/>
    <property type="evidence" value="ECO:0007669"/>
    <property type="project" value="InterPro"/>
</dbReference>
<feature type="compositionally biased region" description="Acidic residues" evidence="1">
    <location>
        <begin position="135"/>
        <end position="155"/>
    </location>
</feature>
<feature type="compositionally biased region" description="Low complexity" evidence="1">
    <location>
        <begin position="891"/>
        <end position="904"/>
    </location>
</feature>
<dbReference type="Proteomes" id="UP000076154">
    <property type="component" value="Unassembled WGS sequence"/>
</dbReference>
<evidence type="ECO:0000313" key="3">
    <source>
        <dbReference type="Proteomes" id="UP000076154"/>
    </source>
</evidence>
<dbReference type="EMBL" id="LUEZ02000096">
    <property type="protein sequence ID" value="RDB14558.1"/>
    <property type="molecule type" value="Genomic_DNA"/>
</dbReference>
<feature type="region of interest" description="Disordered" evidence="1">
    <location>
        <begin position="1"/>
        <end position="74"/>
    </location>
</feature>
<feature type="compositionally biased region" description="Acidic residues" evidence="1">
    <location>
        <begin position="271"/>
        <end position="283"/>
    </location>
</feature>
<feature type="compositionally biased region" description="Low complexity" evidence="1">
    <location>
        <begin position="839"/>
        <end position="848"/>
    </location>
</feature>
<name>A0A369IXX0_HYPMA</name>
<feature type="compositionally biased region" description="Low complexity" evidence="1">
    <location>
        <begin position="19"/>
        <end position="32"/>
    </location>
</feature>
<dbReference type="OrthoDB" id="2420608at2759"/>
<feature type="compositionally biased region" description="Basic and acidic residues" evidence="1">
    <location>
        <begin position="553"/>
        <end position="568"/>
    </location>
</feature>
<feature type="compositionally biased region" description="Basic and acidic residues" evidence="1">
    <location>
        <begin position="1"/>
        <end position="11"/>
    </location>
</feature>
<evidence type="ECO:0000313" key="2">
    <source>
        <dbReference type="EMBL" id="RDB14558.1"/>
    </source>
</evidence>
<feature type="region of interest" description="Disordered" evidence="1">
    <location>
        <begin position="937"/>
        <end position="1047"/>
    </location>
</feature>
<dbReference type="Gene3D" id="1.10.20.10">
    <property type="entry name" value="Histone, subunit A"/>
    <property type="match status" value="1"/>
</dbReference>
<feature type="compositionally biased region" description="Pro residues" evidence="1">
    <location>
        <begin position="308"/>
        <end position="325"/>
    </location>
</feature>
<comment type="caution">
    <text evidence="2">The sequence shown here is derived from an EMBL/GenBank/DDBJ whole genome shotgun (WGS) entry which is preliminary data.</text>
</comment>
<feature type="compositionally biased region" description="Low complexity" evidence="1">
    <location>
        <begin position="375"/>
        <end position="423"/>
    </location>
</feature>
<protein>
    <recommendedName>
        <fullName evidence="4">Centromere protein Scm3</fullName>
    </recommendedName>
</protein>
<accession>A0A369IXX0</accession>
<dbReference type="GO" id="GO:0042393">
    <property type="term" value="F:histone binding"/>
    <property type="evidence" value="ECO:0007669"/>
    <property type="project" value="InterPro"/>
</dbReference>
<keyword evidence="3" id="KW-1185">Reference proteome</keyword>
<feature type="compositionally biased region" description="Low complexity" evidence="1">
    <location>
        <begin position="58"/>
        <end position="71"/>
    </location>
</feature>
<feature type="region of interest" description="Disordered" evidence="1">
    <location>
        <begin position="134"/>
        <end position="809"/>
    </location>
</feature>
<feature type="compositionally biased region" description="Basic and acidic residues" evidence="1">
    <location>
        <begin position="185"/>
        <end position="197"/>
    </location>
</feature>
<dbReference type="Pfam" id="PF10384">
    <property type="entry name" value="Scm3"/>
    <property type="match status" value="1"/>
</dbReference>
<dbReference type="GO" id="GO:0046982">
    <property type="term" value="F:protein heterodimerization activity"/>
    <property type="evidence" value="ECO:0007669"/>
    <property type="project" value="InterPro"/>
</dbReference>
<feature type="compositionally biased region" description="Polar residues" evidence="1">
    <location>
        <begin position="517"/>
        <end position="534"/>
    </location>
</feature>
<dbReference type="InterPro" id="IPR009072">
    <property type="entry name" value="Histone-fold"/>
</dbReference>
<organism evidence="2 3">
    <name type="scientific">Hypsizygus marmoreus</name>
    <name type="common">White beech mushroom</name>
    <name type="synonym">Agaricus marmoreus</name>
    <dbReference type="NCBI Taxonomy" id="39966"/>
    <lineage>
        <taxon>Eukaryota</taxon>
        <taxon>Fungi</taxon>
        <taxon>Dikarya</taxon>
        <taxon>Basidiomycota</taxon>
        <taxon>Agaricomycotina</taxon>
        <taxon>Agaricomycetes</taxon>
        <taxon>Agaricomycetidae</taxon>
        <taxon>Agaricales</taxon>
        <taxon>Tricholomatineae</taxon>
        <taxon>Lyophyllaceae</taxon>
        <taxon>Hypsizygus</taxon>
    </lineage>
</organism>
<evidence type="ECO:0008006" key="4">
    <source>
        <dbReference type="Google" id="ProtNLM"/>
    </source>
</evidence>
<feature type="compositionally biased region" description="Basic and acidic residues" evidence="1">
    <location>
        <begin position="252"/>
        <end position="264"/>
    </location>
</feature>
<feature type="compositionally biased region" description="Polar residues" evidence="1">
    <location>
        <begin position="328"/>
        <end position="339"/>
    </location>
</feature>
<feature type="compositionally biased region" description="Low complexity" evidence="1">
    <location>
        <begin position="624"/>
        <end position="633"/>
    </location>
</feature>
<feature type="compositionally biased region" description="Basic residues" evidence="1">
    <location>
        <begin position="907"/>
        <end position="922"/>
    </location>
</feature>
<proteinExistence type="predicted"/>
<gene>
    <name evidence="2" type="ORF">Hypma_016226</name>
</gene>
<feature type="compositionally biased region" description="Low complexity" evidence="1">
    <location>
        <begin position="444"/>
        <end position="453"/>
    </location>
</feature>
<feature type="compositionally biased region" description="Polar residues" evidence="1">
    <location>
        <begin position="948"/>
        <end position="963"/>
    </location>
</feature>
<feature type="compositionally biased region" description="Polar residues" evidence="1">
    <location>
        <begin position="47"/>
        <end position="57"/>
    </location>
</feature>